<dbReference type="EMBL" id="GBEZ01015399">
    <property type="protein sequence ID" value="JAC70760.1"/>
    <property type="molecule type" value="Transcribed_RNA"/>
</dbReference>
<evidence type="ECO:0000313" key="2">
    <source>
        <dbReference type="EMBL" id="JAC70760.1"/>
    </source>
</evidence>
<feature type="non-terminal residue" evidence="2">
    <location>
        <position position="1"/>
    </location>
</feature>
<accession>A0A061RJD0</accession>
<reference evidence="2" key="1">
    <citation type="submission" date="2014-05" db="EMBL/GenBank/DDBJ databases">
        <title>The transcriptome of the halophilic microalga Tetraselmis sp. GSL018 isolated from the Great Salt Lake, Utah.</title>
        <authorList>
            <person name="Jinkerson R.E."/>
            <person name="D'Adamo S."/>
            <person name="Posewitz M.C."/>
        </authorList>
    </citation>
    <scope>NUCLEOTIDE SEQUENCE</scope>
    <source>
        <strain evidence="2">GSL018</strain>
    </source>
</reference>
<sequence length="93" mass="9164">LLILRPSPGKGTARGSETWPENPNAGVGSGPRPGMRGFGLPGPRRGSIGARVDAANPDAPSSPPSPGNRPADPPAVPSPGGGPQGREGADRGD</sequence>
<feature type="region of interest" description="Disordered" evidence="1">
    <location>
        <begin position="1"/>
        <end position="93"/>
    </location>
</feature>
<dbReference type="AlphaFoldDB" id="A0A061RJD0"/>
<gene>
    <name evidence="2" type="ORF">TSPGSL018_3419</name>
</gene>
<evidence type="ECO:0000256" key="1">
    <source>
        <dbReference type="SAM" id="MobiDB-lite"/>
    </source>
</evidence>
<feature type="compositionally biased region" description="Pro residues" evidence="1">
    <location>
        <begin position="60"/>
        <end position="77"/>
    </location>
</feature>
<protein>
    <submittedName>
        <fullName evidence="2">Uncharacterized protein</fullName>
    </submittedName>
</protein>
<feature type="non-terminal residue" evidence="2">
    <location>
        <position position="93"/>
    </location>
</feature>
<proteinExistence type="predicted"/>
<feature type="compositionally biased region" description="Gly residues" evidence="1">
    <location>
        <begin position="27"/>
        <end position="40"/>
    </location>
</feature>
<organism evidence="2">
    <name type="scientific">Tetraselmis sp. GSL018</name>
    <dbReference type="NCBI Taxonomy" id="582737"/>
    <lineage>
        <taxon>Eukaryota</taxon>
        <taxon>Viridiplantae</taxon>
        <taxon>Chlorophyta</taxon>
        <taxon>core chlorophytes</taxon>
        <taxon>Chlorodendrophyceae</taxon>
        <taxon>Chlorodendrales</taxon>
        <taxon>Chlorodendraceae</taxon>
        <taxon>Tetraselmis</taxon>
    </lineage>
</organism>
<name>A0A061RJD0_9CHLO</name>